<proteinExistence type="predicted"/>
<gene>
    <name evidence="1" type="ORF">IEQ44_06120</name>
</gene>
<sequence length="920" mass="96567">MRRQRIRLQRPGRWGLAIALVLAGGVVTGTQLLPAHAAPERVLQGVEVGVGSDGRVRTIVSRAVRQSSDEVVDDVEELDAAEHASDLPVRVQTQWRLDGRSGTDLADIEGESGRVVVEVSVQNTTVRPRQVRYDSDGVSKRRWALVGAPLTVMGSADLGKDSFGSVVMKDDQNPAAVTNGVLDRGDESNARVQWASMLAPPRLAASMTMRLVIDTDDFEVPTFDLSVQPGLVTDPSVQRLLEVAFSDEAGSTVALETRTIELIGSVNGVLSEASAVLGQIQGELGGAADQLGARTIANLQSSSREVSTSMAGLSADLDALSTSIGDQLESGNSTALTNLKRNVDRVKDLLGDPDTEPAPPRNVAGCSLTPAPAKKKVSVMEQLATVSSQLDSLALATANCRTMVTEELTRAVGVVAEDGTCTPAGSASCLILGVGAQFSDHLATLSAFRDDFAARFDETLVGDVATTTTALRDSVAEIDRRAQRLGRGGTDEIDQVIQEVVDLLRDANATLAPEGGVGPEERLDTLTAELRAAADQLDSVLGRRGLVPLTADQQLRAIRQLACNPGPLTPVNPQADEISRLAVGVGCEEEVPAEGYPEASLGGRLVDLVTVRDELRAHAATTQAVSDSVAQLTGSVEDALSTAEGLLDAESPELSQRVLALVCGVRSLSVPEAELTGPCAGGTATTAPMPQLLGAVDELEENQVGLTDEEISAAFAGAVAVLETSSTDAATGAGEVSRAGQDASTRVGGLVAELQQEIEGTGDEILRDGRRVVKQQRRGMDRTVQQVERQLSAGVSRAVRAINGDVSSSNRNIKASERRLLADLRKVLVDLGERRNNGSGLLGSLVTGATSTGVSNEQIRSASDTAASFSRVRAEGLEALLMEQEQTALALRLQDELPVFGIDVPEGSVHTTVYSFRVGA</sequence>
<keyword evidence="2" id="KW-1185">Reference proteome</keyword>
<dbReference type="Proteomes" id="UP000756387">
    <property type="component" value="Unassembled WGS sequence"/>
</dbReference>
<protein>
    <submittedName>
        <fullName evidence="1">Uncharacterized protein</fullName>
    </submittedName>
</protein>
<reference evidence="1 2" key="1">
    <citation type="submission" date="2020-10" db="EMBL/GenBank/DDBJ databases">
        <title>Nocardioides sp. isolated from sludge.</title>
        <authorList>
            <person name="Zhang X."/>
        </authorList>
    </citation>
    <scope>NUCLEOTIDE SEQUENCE [LARGE SCALE GENOMIC DNA]</scope>
    <source>
        <strain evidence="1 2">Y6</strain>
    </source>
</reference>
<accession>A0ABR9RRM4</accession>
<evidence type="ECO:0000313" key="1">
    <source>
        <dbReference type="EMBL" id="MBE7324222.1"/>
    </source>
</evidence>
<comment type="caution">
    <text evidence="1">The sequence shown here is derived from an EMBL/GenBank/DDBJ whole genome shotgun (WGS) entry which is preliminary data.</text>
</comment>
<evidence type="ECO:0000313" key="2">
    <source>
        <dbReference type="Proteomes" id="UP000756387"/>
    </source>
</evidence>
<name>A0ABR9RRM4_9ACTN</name>
<dbReference type="EMBL" id="JADCSA010000004">
    <property type="protein sequence ID" value="MBE7324222.1"/>
    <property type="molecule type" value="Genomic_DNA"/>
</dbReference>
<dbReference type="RefSeq" id="WP_193637546.1">
    <property type="nucleotide sequence ID" value="NZ_JADCSA010000004.1"/>
</dbReference>
<organism evidence="1 2">
    <name type="scientific">Nocardioides malaquae</name>
    <dbReference type="NCBI Taxonomy" id="2773426"/>
    <lineage>
        <taxon>Bacteria</taxon>
        <taxon>Bacillati</taxon>
        <taxon>Actinomycetota</taxon>
        <taxon>Actinomycetes</taxon>
        <taxon>Propionibacteriales</taxon>
        <taxon>Nocardioidaceae</taxon>
        <taxon>Nocardioides</taxon>
    </lineage>
</organism>